<proteinExistence type="predicted"/>
<keyword evidence="1" id="KW-0732">Signal</keyword>
<dbReference type="InterPro" id="IPR036514">
    <property type="entry name" value="SGNH_hydro_sf"/>
</dbReference>
<dbReference type="Pfam" id="PF13472">
    <property type="entry name" value="Lipase_GDSL_2"/>
    <property type="match status" value="1"/>
</dbReference>
<evidence type="ECO:0000256" key="1">
    <source>
        <dbReference type="SAM" id="SignalP"/>
    </source>
</evidence>
<dbReference type="SUPFAM" id="SSF52266">
    <property type="entry name" value="SGNH hydrolase"/>
    <property type="match status" value="1"/>
</dbReference>
<feature type="signal peptide" evidence="1">
    <location>
        <begin position="1"/>
        <end position="42"/>
    </location>
</feature>
<reference evidence="3 4" key="1">
    <citation type="submission" date="2017-09" db="EMBL/GenBank/DDBJ databases">
        <title>Bacterial strain isolated from the female urinary microbiota.</title>
        <authorList>
            <person name="Thomas-White K."/>
            <person name="Kumar N."/>
            <person name="Forster S."/>
            <person name="Putonti C."/>
            <person name="Lawley T."/>
            <person name="Wolfe A.J."/>
        </authorList>
    </citation>
    <scope>NUCLEOTIDE SEQUENCE [LARGE SCALE GENOMIC DNA]</scope>
    <source>
        <strain evidence="3 4">UMB0908</strain>
    </source>
</reference>
<evidence type="ECO:0000313" key="4">
    <source>
        <dbReference type="Proteomes" id="UP000235363"/>
    </source>
</evidence>
<name>A0A2N6SXU2_9CORY</name>
<dbReference type="EMBL" id="PNHF01000019">
    <property type="protein sequence ID" value="PMC61892.1"/>
    <property type="molecule type" value="Genomic_DNA"/>
</dbReference>
<accession>A0A2N6SXU2</accession>
<protein>
    <submittedName>
        <fullName evidence="3">Esterase</fullName>
    </submittedName>
</protein>
<dbReference type="RefSeq" id="WP_102213495.1">
    <property type="nucleotide sequence ID" value="NZ_PNHF01000019.1"/>
</dbReference>
<sequence length="313" mass="32509">MNSRFLRPMRTTRLATRFRNSVNSVKAAKAPVIALTAATACAAGMIATAPTAAAQPSGKDLVVFGDSFTANPTLPPNHIIAGTGPTSGSRVPVPGAGGCPQDAENWSRVAAGILDVSMADYSCNGLGRVPRTDLINTVVDATNKGDLGPTTRKVVLMYGGLDVLQWVDTGTHVLGVAGSLPSGYQATITDARDRIRAAAPNAEIVMAGYPELGDGDNLCVINTTPNVPAPITLPGAGGIEMALQSSIRTAADVSGLRFIDMKALTRGHGTCAAPDSQRYVSGIFDTTSDHNMKLHPTLEGSRAMGRIMADQLR</sequence>
<evidence type="ECO:0000259" key="2">
    <source>
        <dbReference type="Pfam" id="PF13472"/>
    </source>
</evidence>
<comment type="caution">
    <text evidence="3">The sequence shown here is derived from an EMBL/GenBank/DDBJ whole genome shotgun (WGS) entry which is preliminary data.</text>
</comment>
<organism evidence="3 4">
    <name type="scientific">Corynebacterium xerosis</name>
    <dbReference type="NCBI Taxonomy" id="1725"/>
    <lineage>
        <taxon>Bacteria</taxon>
        <taxon>Bacillati</taxon>
        <taxon>Actinomycetota</taxon>
        <taxon>Actinomycetes</taxon>
        <taxon>Mycobacteriales</taxon>
        <taxon>Corynebacteriaceae</taxon>
        <taxon>Corynebacterium</taxon>
    </lineage>
</organism>
<feature type="domain" description="SGNH hydrolase-type esterase" evidence="2">
    <location>
        <begin position="63"/>
        <end position="303"/>
    </location>
</feature>
<gene>
    <name evidence="3" type="ORF">CJ204_08695</name>
</gene>
<feature type="chain" id="PRO_5038508434" evidence="1">
    <location>
        <begin position="43"/>
        <end position="313"/>
    </location>
</feature>
<dbReference type="Gene3D" id="3.40.50.1110">
    <property type="entry name" value="SGNH hydrolase"/>
    <property type="match status" value="1"/>
</dbReference>
<dbReference type="InterPro" id="IPR013830">
    <property type="entry name" value="SGNH_hydro"/>
</dbReference>
<evidence type="ECO:0000313" key="3">
    <source>
        <dbReference type="EMBL" id="PMC61892.1"/>
    </source>
</evidence>
<dbReference type="AlphaFoldDB" id="A0A2N6SXU2"/>
<dbReference type="Proteomes" id="UP000235363">
    <property type="component" value="Unassembled WGS sequence"/>
</dbReference>